<organism evidence="13 14">
    <name type="scientific">Nitrospirillum iridis</name>
    <dbReference type="NCBI Taxonomy" id="765888"/>
    <lineage>
        <taxon>Bacteria</taxon>
        <taxon>Pseudomonadati</taxon>
        <taxon>Pseudomonadota</taxon>
        <taxon>Alphaproteobacteria</taxon>
        <taxon>Rhodospirillales</taxon>
        <taxon>Azospirillaceae</taxon>
        <taxon>Nitrospirillum</taxon>
    </lineage>
</organism>
<evidence type="ECO:0000256" key="10">
    <source>
        <dbReference type="ARBA" id="ARBA00023225"/>
    </source>
</evidence>
<dbReference type="AlphaFoldDB" id="A0A7X0EAY2"/>
<keyword evidence="5" id="KW-1003">Cell membrane</keyword>
<evidence type="ECO:0000256" key="11">
    <source>
        <dbReference type="SAM" id="Coils"/>
    </source>
</evidence>
<evidence type="ECO:0000313" key="14">
    <source>
        <dbReference type="Proteomes" id="UP000539175"/>
    </source>
</evidence>
<reference evidence="13 14" key="1">
    <citation type="submission" date="2020-08" db="EMBL/GenBank/DDBJ databases">
        <title>Genomic Encyclopedia of Type Strains, Phase IV (KMG-IV): sequencing the most valuable type-strain genomes for metagenomic binning, comparative biology and taxonomic classification.</title>
        <authorList>
            <person name="Goeker M."/>
        </authorList>
    </citation>
    <scope>NUCLEOTIDE SEQUENCE [LARGE SCALE GENOMIC DNA]</scope>
    <source>
        <strain evidence="13 14">DSM 22198</strain>
    </source>
</reference>
<comment type="subcellular location">
    <subcellularLocation>
        <location evidence="1">Cell membrane</location>
        <topology evidence="1">Peripheral membrane protein</topology>
        <orientation evidence="1">Cytoplasmic side</orientation>
    </subcellularLocation>
</comment>
<keyword evidence="6" id="KW-0145">Chemotaxis</keyword>
<comment type="similarity">
    <text evidence="2">Belongs to the FliJ family.</text>
</comment>
<evidence type="ECO:0000256" key="9">
    <source>
        <dbReference type="ARBA" id="ARBA00023136"/>
    </source>
</evidence>
<dbReference type="InterPro" id="IPR053716">
    <property type="entry name" value="Flag_assembly_chemotaxis_eff"/>
</dbReference>
<evidence type="ECO:0000256" key="5">
    <source>
        <dbReference type="ARBA" id="ARBA00022475"/>
    </source>
</evidence>
<dbReference type="Pfam" id="PF02050">
    <property type="entry name" value="FliJ"/>
    <property type="match status" value="1"/>
</dbReference>
<keyword evidence="13" id="KW-0969">Cilium</keyword>
<evidence type="ECO:0000313" key="13">
    <source>
        <dbReference type="EMBL" id="MBB6250047.1"/>
    </source>
</evidence>
<gene>
    <name evidence="13" type="ORF">FHS74_000580</name>
</gene>
<dbReference type="GO" id="GO:0044781">
    <property type="term" value="P:bacterial-type flagellum organization"/>
    <property type="evidence" value="ECO:0007669"/>
    <property type="project" value="UniProtKB-KW"/>
</dbReference>
<sequence>MKSLKTLIRLHKNEVDDKRRHLTQLREHDDQLAARRRQFEAQVEMERQLSGTSVDMAMAFANYIPQIKLQRNALEQARLQLVIAIRRAEEDLAQAFQELKRFELAEEERIRQEKAELARKESMMLDEVAAQRHTRQQGEGGSGEE</sequence>
<keyword evidence="13" id="KW-0282">Flagellum</keyword>
<keyword evidence="7" id="KW-1005">Bacterial flagellum biogenesis</keyword>
<dbReference type="InterPro" id="IPR012823">
    <property type="entry name" value="Flagell_FliJ"/>
</dbReference>
<evidence type="ECO:0000256" key="1">
    <source>
        <dbReference type="ARBA" id="ARBA00004413"/>
    </source>
</evidence>
<evidence type="ECO:0000256" key="2">
    <source>
        <dbReference type="ARBA" id="ARBA00010004"/>
    </source>
</evidence>
<comment type="caution">
    <text evidence="13">The sequence shown here is derived from an EMBL/GenBank/DDBJ whole genome shotgun (WGS) entry which is preliminary data.</text>
</comment>
<dbReference type="Gene3D" id="1.10.287.1700">
    <property type="match status" value="1"/>
</dbReference>
<feature type="region of interest" description="Disordered" evidence="12">
    <location>
        <begin position="121"/>
        <end position="145"/>
    </location>
</feature>
<proteinExistence type="inferred from homology"/>
<evidence type="ECO:0000256" key="4">
    <source>
        <dbReference type="ARBA" id="ARBA00022448"/>
    </source>
</evidence>
<dbReference type="GO" id="GO:0015031">
    <property type="term" value="P:protein transport"/>
    <property type="evidence" value="ECO:0007669"/>
    <property type="project" value="UniProtKB-KW"/>
</dbReference>
<keyword evidence="10" id="KW-1006">Bacterial flagellum protein export</keyword>
<evidence type="ECO:0000256" key="12">
    <source>
        <dbReference type="SAM" id="MobiDB-lite"/>
    </source>
</evidence>
<keyword evidence="9" id="KW-0472">Membrane</keyword>
<dbReference type="GO" id="GO:0009288">
    <property type="term" value="C:bacterial-type flagellum"/>
    <property type="evidence" value="ECO:0007669"/>
    <property type="project" value="InterPro"/>
</dbReference>
<name>A0A7X0EAY2_9PROT</name>
<dbReference type="GO" id="GO:0071973">
    <property type="term" value="P:bacterial-type flagellum-dependent cell motility"/>
    <property type="evidence" value="ECO:0007669"/>
    <property type="project" value="InterPro"/>
</dbReference>
<dbReference type="Proteomes" id="UP000539175">
    <property type="component" value="Unassembled WGS sequence"/>
</dbReference>
<dbReference type="EMBL" id="JACIIZ010000001">
    <property type="protein sequence ID" value="MBB6250047.1"/>
    <property type="molecule type" value="Genomic_DNA"/>
</dbReference>
<evidence type="ECO:0000256" key="7">
    <source>
        <dbReference type="ARBA" id="ARBA00022795"/>
    </source>
</evidence>
<keyword evidence="11" id="KW-0175">Coiled coil</keyword>
<evidence type="ECO:0000256" key="3">
    <source>
        <dbReference type="ARBA" id="ARBA00020392"/>
    </source>
</evidence>
<feature type="coiled-coil region" evidence="11">
    <location>
        <begin position="71"/>
        <end position="105"/>
    </location>
</feature>
<keyword evidence="14" id="KW-1185">Reference proteome</keyword>
<dbReference type="GO" id="GO:0006935">
    <property type="term" value="P:chemotaxis"/>
    <property type="evidence" value="ECO:0007669"/>
    <property type="project" value="UniProtKB-KW"/>
</dbReference>
<keyword evidence="4" id="KW-0813">Transport</keyword>
<evidence type="ECO:0000256" key="6">
    <source>
        <dbReference type="ARBA" id="ARBA00022500"/>
    </source>
</evidence>
<evidence type="ECO:0000256" key="8">
    <source>
        <dbReference type="ARBA" id="ARBA00022927"/>
    </source>
</evidence>
<dbReference type="RefSeq" id="WP_184797194.1">
    <property type="nucleotide sequence ID" value="NZ_JACIIZ010000001.1"/>
</dbReference>
<protein>
    <recommendedName>
        <fullName evidence="3">Flagellar FliJ protein</fullName>
    </recommendedName>
</protein>
<keyword evidence="13" id="KW-0966">Cell projection</keyword>
<keyword evidence="8" id="KW-0653">Protein transport</keyword>
<accession>A0A7X0EAY2</accession>
<dbReference type="GO" id="GO:0005886">
    <property type="term" value="C:plasma membrane"/>
    <property type="evidence" value="ECO:0007669"/>
    <property type="project" value="UniProtKB-SubCell"/>
</dbReference>